<evidence type="ECO:0000259" key="6">
    <source>
        <dbReference type="Pfam" id="PF03088"/>
    </source>
</evidence>
<keyword evidence="4" id="KW-0325">Glycoprotein</keyword>
<protein>
    <submittedName>
        <fullName evidence="7">Putative alkaloid synthase/Surface mucin Hemomucin</fullName>
        <ecNumber evidence="7">4.3.3.2</ecNumber>
    </submittedName>
</protein>
<feature type="domain" description="Strictosidine synthase conserved region" evidence="6">
    <location>
        <begin position="152"/>
        <end position="235"/>
    </location>
</feature>
<feature type="transmembrane region" description="Helical" evidence="5">
    <location>
        <begin position="12"/>
        <end position="31"/>
    </location>
</feature>
<comment type="caution">
    <text evidence="7">The sequence shown here is derived from an EMBL/GenBank/DDBJ whole genome shotgun (WGS) entry which is preliminary data.</text>
</comment>
<keyword evidence="5" id="KW-0812">Transmembrane</keyword>
<dbReference type="SUPFAM" id="SSF63829">
    <property type="entry name" value="Calcium-dependent phosphotriesterase"/>
    <property type="match status" value="1"/>
</dbReference>
<dbReference type="GO" id="GO:0005773">
    <property type="term" value="C:vacuole"/>
    <property type="evidence" value="ECO:0007669"/>
    <property type="project" value="UniProtKB-SubCell"/>
</dbReference>
<evidence type="ECO:0000256" key="3">
    <source>
        <dbReference type="ARBA" id="ARBA00022554"/>
    </source>
</evidence>
<evidence type="ECO:0000256" key="4">
    <source>
        <dbReference type="ARBA" id="ARBA00023180"/>
    </source>
</evidence>
<dbReference type="AlphaFoldDB" id="A0A2G9H128"/>
<keyword evidence="3" id="KW-0926">Vacuole</keyword>
<dbReference type="FunFam" id="2.120.10.30:FF:000066">
    <property type="entry name" value="ABC transporter permease protein"/>
    <property type="match status" value="1"/>
</dbReference>
<dbReference type="PANTHER" id="PTHR10426:SF68">
    <property type="entry name" value="OS07G0614000 PROTEIN"/>
    <property type="match status" value="1"/>
</dbReference>
<comment type="similarity">
    <text evidence="2">Belongs to the strictosidine synthase family.</text>
</comment>
<evidence type="ECO:0000313" key="7">
    <source>
        <dbReference type="EMBL" id="PIN11228.1"/>
    </source>
</evidence>
<keyword evidence="7" id="KW-0456">Lyase</keyword>
<dbReference type="GO" id="GO:0012505">
    <property type="term" value="C:endomembrane system"/>
    <property type="evidence" value="ECO:0007669"/>
    <property type="project" value="TreeGrafter"/>
</dbReference>
<evidence type="ECO:0000256" key="1">
    <source>
        <dbReference type="ARBA" id="ARBA00004116"/>
    </source>
</evidence>
<dbReference type="GO" id="GO:0016829">
    <property type="term" value="F:lyase activity"/>
    <property type="evidence" value="ECO:0007669"/>
    <property type="project" value="UniProtKB-KW"/>
</dbReference>
<dbReference type="EMBL" id="NKXS01002997">
    <property type="protein sequence ID" value="PIN11228.1"/>
    <property type="molecule type" value="Genomic_DNA"/>
</dbReference>
<keyword evidence="5" id="KW-1133">Transmembrane helix</keyword>
<dbReference type="PANTHER" id="PTHR10426">
    <property type="entry name" value="STRICTOSIDINE SYNTHASE-RELATED"/>
    <property type="match status" value="1"/>
</dbReference>
<dbReference type="InterPro" id="IPR011042">
    <property type="entry name" value="6-blade_b-propeller_TolB-like"/>
</dbReference>
<name>A0A2G9H128_9LAMI</name>
<comment type="subcellular location">
    <subcellularLocation>
        <location evidence="1">Vacuole</location>
    </subcellularLocation>
</comment>
<dbReference type="Pfam" id="PF20067">
    <property type="entry name" value="SSL_N"/>
    <property type="match status" value="1"/>
</dbReference>
<proteinExistence type="inferred from homology"/>
<dbReference type="GO" id="GO:0016787">
    <property type="term" value="F:hydrolase activity"/>
    <property type="evidence" value="ECO:0007669"/>
    <property type="project" value="TreeGrafter"/>
</dbReference>
<dbReference type="Proteomes" id="UP000231279">
    <property type="component" value="Unassembled WGS sequence"/>
</dbReference>
<reference evidence="8" key="1">
    <citation type="journal article" date="2018" name="Gigascience">
        <title>Genome assembly of the Pink Ipe (Handroanthus impetiginosus, Bignoniaceae), a highly valued, ecologically keystone Neotropical timber forest tree.</title>
        <authorList>
            <person name="Silva-Junior O.B."/>
            <person name="Grattapaglia D."/>
            <person name="Novaes E."/>
            <person name="Collevatti R.G."/>
        </authorList>
    </citation>
    <scope>NUCLEOTIDE SEQUENCE [LARGE SCALE GENOMIC DNA]</scope>
    <source>
        <strain evidence="8">cv. UFG-1</strain>
    </source>
</reference>
<dbReference type="OrthoDB" id="5307922at2759"/>
<evidence type="ECO:0000313" key="8">
    <source>
        <dbReference type="Proteomes" id="UP000231279"/>
    </source>
</evidence>
<accession>A0A2G9H128</accession>
<organism evidence="7 8">
    <name type="scientific">Handroanthus impetiginosus</name>
    <dbReference type="NCBI Taxonomy" id="429701"/>
    <lineage>
        <taxon>Eukaryota</taxon>
        <taxon>Viridiplantae</taxon>
        <taxon>Streptophyta</taxon>
        <taxon>Embryophyta</taxon>
        <taxon>Tracheophyta</taxon>
        <taxon>Spermatophyta</taxon>
        <taxon>Magnoliopsida</taxon>
        <taxon>eudicotyledons</taxon>
        <taxon>Gunneridae</taxon>
        <taxon>Pentapetalae</taxon>
        <taxon>asterids</taxon>
        <taxon>lamiids</taxon>
        <taxon>Lamiales</taxon>
        <taxon>Bignoniaceae</taxon>
        <taxon>Crescentiina</taxon>
        <taxon>Tabebuia alliance</taxon>
        <taxon>Handroanthus</taxon>
    </lineage>
</organism>
<evidence type="ECO:0000256" key="2">
    <source>
        <dbReference type="ARBA" id="ARBA00009191"/>
    </source>
</evidence>
<gene>
    <name evidence="7" type="ORF">CDL12_16172</name>
</gene>
<dbReference type="EC" id="4.3.3.2" evidence="7"/>
<dbReference type="STRING" id="429701.A0A2G9H128"/>
<evidence type="ECO:0000256" key="5">
    <source>
        <dbReference type="SAM" id="Phobius"/>
    </source>
</evidence>
<dbReference type="InterPro" id="IPR018119">
    <property type="entry name" value="Strictosidine_synth_cons-reg"/>
</dbReference>
<dbReference type="Gene3D" id="2.120.10.30">
    <property type="entry name" value="TolB, C-terminal domain"/>
    <property type="match status" value="1"/>
</dbReference>
<sequence length="358" mass="39519">MAAATWKQTCSRIFLVCVVAVAIQVMFFSPLPDIPQPSSSLPFPSNSKIQKVIKLGQGFLKQPDGVAIDKTGVMYTTTRDGWIKRLRRNGTWEDWWKIGDTDGLLGLTATAAGGVIVCDVERGLLKVSEEGVTVAASHVHHGAKIRFADDVIESLDGTLYFSIASTKFGLHDWPLDIVEAIPHGQLLKYDPQSNVTSILLEDLAFANGVALSPSEDYLVVCESWKYRCLKYWLKGDLKGQKEIFINNLPGAPDNINLAPDGSFWIALIEIFPSKMRFLYTSKASRYLIRAFPKLSQWVTAAHKKAMVVNVGSDGKMIRGFDDPAGKVMGFVTSALEFEGHLYLGTLYNDFIGKLPLPT</sequence>
<keyword evidence="5" id="KW-0472">Membrane</keyword>
<keyword evidence="8" id="KW-1185">Reference proteome</keyword>
<dbReference type="Pfam" id="PF03088">
    <property type="entry name" value="Str_synth"/>
    <property type="match status" value="1"/>
</dbReference>